<dbReference type="PANTHER" id="PTHR45637">
    <property type="entry name" value="FLIPPASE KINASE 1-RELATED"/>
    <property type="match status" value="1"/>
</dbReference>
<keyword evidence="3" id="KW-0723">Serine/threonine-protein kinase</keyword>
<feature type="region of interest" description="Disordered" evidence="11">
    <location>
        <begin position="1"/>
        <end position="23"/>
    </location>
</feature>
<evidence type="ECO:0000256" key="8">
    <source>
        <dbReference type="ARBA" id="ARBA00022840"/>
    </source>
</evidence>
<proteinExistence type="inferred from homology"/>
<dbReference type="Pfam" id="PF00069">
    <property type="entry name" value="Pkinase"/>
    <property type="match status" value="1"/>
</dbReference>
<evidence type="ECO:0000256" key="6">
    <source>
        <dbReference type="ARBA" id="ARBA00022741"/>
    </source>
</evidence>
<dbReference type="PROSITE" id="PS50011">
    <property type="entry name" value="PROTEIN_KINASE_DOM"/>
    <property type="match status" value="1"/>
</dbReference>
<evidence type="ECO:0000256" key="10">
    <source>
        <dbReference type="ARBA" id="ARBA00048679"/>
    </source>
</evidence>
<keyword evidence="8" id="KW-0067">ATP-binding</keyword>
<dbReference type="PROSITE" id="PS00108">
    <property type="entry name" value="PROTEIN_KINASE_ST"/>
    <property type="match status" value="1"/>
</dbReference>
<evidence type="ECO:0000313" key="13">
    <source>
        <dbReference type="EMBL" id="CAD8751807.1"/>
    </source>
</evidence>
<dbReference type="SMART" id="SM00220">
    <property type="entry name" value="S_TKc"/>
    <property type="match status" value="1"/>
</dbReference>
<dbReference type="FunFam" id="1.10.510.10:FF:000121">
    <property type="entry name" value="Serine/threonine-protein kinase nrc-2"/>
    <property type="match status" value="1"/>
</dbReference>
<dbReference type="EC" id="2.7.11.1" evidence="2"/>
<feature type="domain" description="Protein kinase" evidence="12">
    <location>
        <begin position="30"/>
        <end position="315"/>
    </location>
</feature>
<dbReference type="InterPro" id="IPR011009">
    <property type="entry name" value="Kinase-like_dom_sf"/>
</dbReference>
<comment type="similarity">
    <text evidence="1">Belongs to the protein kinase superfamily. AGC Ser/Thr protein kinase family.</text>
</comment>
<dbReference type="GO" id="GO:0004674">
    <property type="term" value="F:protein serine/threonine kinase activity"/>
    <property type="evidence" value="ECO:0007669"/>
    <property type="project" value="UniProtKB-KW"/>
</dbReference>
<sequence length="510" mass="55022">MADVGGGGPPASLQTHQSNALPKKVGPADFERVKLIGQGDVGKVYLVRLKNTKHLFAMKVLSKQEMIARNKLKRCLTEREILATVDYPFIVTLYYCFQSPDHLFLVMDYCAGGEFFRMLKSQPERRIPEEWVRFYAAEVLLALEYLHNCGFIYRDLKPENILLHDTGHIMLTDFDLSKQAAVTAPVVKQSFFSNLLGSRASGGAGHIVIDTNSFVGTEEYIAPEVIKGSGQSSAVDWWTFGILIYEMAYGFTPFKGDTQHATFSNICGSDRIAIPDKPDLSSGFKKMIRGLLARDPGKRLGSKHGAAELKKCEFLQEVKWTTIRNQKPPYIPAVVDPLEQRPGGLRDAPDAALDTCLAWAPEVMHRASSSASNTPVGGVKTSSQKAPPPSSAKKEEAPAAAEAPKATPPPASSAAAKEENAEKATPPPAAAAAAKEEKVDEKEEQKEAAQEGMEEAAARPEAGGKEEVGGGNEKTEPEPSVAAAVKKDADDAGDGGEGAEEADPPKEESE</sequence>
<evidence type="ECO:0000256" key="7">
    <source>
        <dbReference type="ARBA" id="ARBA00022777"/>
    </source>
</evidence>
<evidence type="ECO:0000256" key="1">
    <source>
        <dbReference type="ARBA" id="ARBA00009903"/>
    </source>
</evidence>
<evidence type="ECO:0000256" key="3">
    <source>
        <dbReference type="ARBA" id="ARBA00022527"/>
    </source>
</evidence>
<evidence type="ECO:0000259" key="12">
    <source>
        <dbReference type="PROSITE" id="PS50011"/>
    </source>
</evidence>
<evidence type="ECO:0000256" key="4">
    <source>
        <dbReference type="ARBA" id="ARBA00022553"/>
    </source>
</evidence>
<organism evidence="13">
    <name type="scientific">Hemiselmis andersenii</name>
    <name type="common">Cryptophyte alga</name>
    <dbReference type="NCBI Taxonomy" id="464988"/>
    <lineage>
        <taxon>Eukaryota</taxon>
        <taxon>Cryptophyceae</taxon>
        <taxon>Cryptomonadales</taxon>
        <taxon>Hemiselmidaceae</taxon>
        <taxon>Hemiselmis</taxon>
    </lineage>
</organism>
<feature type="compositionally biased region" description="Acidic residues" evidence="11">
    <location>
        <begin position="491"/>
        <end position="502"/>
    </location>
</feature>
<feature type="region of interest" description="Disordered" evidence="11">
    <location>
        <begin position="367"/>
        <end position="510"/>
    </location>
</feature>
<keyword evidence="4" id="KW-0597">Phosphoprotein</keyword>
<comment type="catalytic activity">
    <reaction evidence="10">
        <text>L-seryl-[protein] + ATP = O-phospho-L-seryl-[protein] + ADP + H(+)</text>
        <dbReference type="Rhea" id="RHEA:17989"/>
        <dbReference type="Rhea" id="RHEA-COMP:9863"/>
        <dbReference type="Rhea" id="RHEA-COMP:11604"/>
        <dbReference type="ChEBI" id="CHEBI:15378"/>
        <dbReference type="ChEBI" id="CHEBI:29999"/>
        <dbReference type="ChEBI" id="CHEBI:30616"/>
        <dbReference type="ChEBI" id="CHEBI:83421"/>
        <dbReference type="ChEBI" id="CHEBI:456216"/>
        <dbReference type="EC" id="2.7.11.1"/>
    </reaction>
</comment>
<dbReference type="EMBL" id="HBFX01022084">
    <property type="protein sequence ID" value="CAD8958930.1"/>
    <property type="molecule type" value="Transcribed_RNA"/>
</dbReference>
<accession>A0A6U4NHA2</accession>
<dbReference type="Gene3D" id="1.10.510.10">
    <property type="entry name" value="Transferase(Phosphotransferase) domain 1"/>
    <property type="match status" value="1"/>
</dbReference>
<gene>
    <name evidence="14" type="ORF">HAND00432_LOCUS13469</name>
    <name evidence="13" type="ORF">HAND1043_LOCUS18313</name>
</gene>
<dbReference type="CDD" id="cd05574">
    <property type="entry name" value="STKc_phototropin_like"/>
    <property type="match status" value="1"/>
</dbReference>
<reference evidence="13" key="1">
    <citation type="submission" date="2021-01" db="EMBL/GenBank/DDBJ databases">
        <authorList>
            <person name="Corre E."/>
            <person name="Pelletier E."/>
            <person name="Niang G."/>
            <person name="Scheremetjew M."/>
            <person name="Finn R."/>
            <person name="Kale V."/>
            <person name="Holt S."/>
            <person name="Cochrane G."/>
            <person name="Meng A."/>
            <person name="Brown T."/>
            <person name="Cohen L."/>
        </authorList>
    </citation>
    <scope>NUCLEOTIDE SEQUENCE</scope>
    <source>
        <strain evidence="13">CCMP441</strain>
        <strain evidence="14">CCMP644</strain>
    </source>
</reference>
<evidence type="ECO:0000256" key="5">
    <source>
        <dbReference type="ARBA" id="ARBA00022679"/>
    </source>
</evidence>
<dbReference type="GO" id="GO:0005524">
    <property type="term" value="F:ATP binding"/>
    <property type="evidence" value="ECO:0007669"/>
    <property type="project" value="UniProtKB-KW"/>
</dbReference>
<dbReference type="InterPro" id="IPR000719">
    <property type="entry name" value="Prot_kinase_dom"/>
</dbReference>
<keyword evidence="7" id="KW-0418">Kinase</keyword>
<dbReference type="SUPFAM" id="SSF56112">
    <property type="entry name" value="Protein kinase-like (PK-like)"/>
    <property type="match status" value="1"/>
</dbReference>
<dbReference type="AlphaFoldDB" id="A0A6U4NHA2"/>
<keyword evidence="6" id="KW-0547">Nucleotide-binding</keyword>
<keyword evidence="5" id="KW-0808">Transferase</keyword>
<dbReference type="InterPro" id="IPR008271">
    <property type="entry name" value="Ser/Thr_kinase_AS"/>
</dbReference>
<dbReference type="EMBL" id="HBFK01030079">
    <property type="protein sequence ID" value="CAD8751807.1"/>
    <property type="molecule type" value="Transcribed_RNA"/>
</dbReference>
<evidence type="ECO:0000256" key="2">
    <source>
        <dbReference type="ARBA" id="ARBA00012513"/>
    </source>
</evidence>
<protein>
    <recommendedName>
        <fullName evidence="2">non-specific serine/threonine protein kinase</fullName>
        <ecNumber evidence="2">2.7.11.1</ecNumber>
    </recommendedName>
</protein>
<dbReference type="FunFam" id="3.30.200.20:FF:000524">
    <property type="entry name" value="Non-specific serine/threonine protein kinase"/>
    <property type="match status" value="1"/>
</dbReference>
<name>A0A6U4NHA2_HEMAN</name>
<dbReference type="Gene3D" id="3.30.200.20">
    <property type="entry name" value="Phosphorylase Kinase, domain 1"/>
    <property type="match status" value="1"/>
</dbReference>
<evidence type="ECO:0000256" key="9">
    <source>
        <dbReference type="ARBA" id="ARBA00047899"/>
    </source>
</evidence>
<feature type="compositionally biased region" description="Basic and acidic residues" evidence="11">
    <location>
        <begin position="434"/>
        <end position="449"/>
    </location>
</feature>
<evidence type="ECO:0000313" key="14">
    <source>
        <dbReference type="EMBL" id="CAD8958930.1"/>
    </source>
</evidence>
<comment type="catalytic activity">
    <reaction evidence="9">
        <text>L-threonyl-[protein] + ATP = O-phospho-L-threonyl-[protein] + ADP + H(+)</text>
        <dbReference type="Rhea" id="RHEA:46608"/>
        <dbReference type="Rhea" id="RHEA-COMP:11060"/>
        <dbReference type="Rhea" id="RHEA-COMP:11605"/>
        <dbReference type="ChEBI" id="CHEBI:15378"/>
        <dbReference type="ChEBI" id="CHEBI:30013"/>
        <dbReference type="ChEBI" id="CHEBI:30616"/>
        <dbReference type="ChEBI" id="CHEBI:61977"/>
        <dbReference type="ChEBI" id="CHEBI:456216"/>
        <dbReference type="EC" id="2.7.11.1"/>
    </reaction>
</comment>
<evidence type="ECO:0000256" key="11">
    <source>
        <dbReference type="SAM" id="MobiDB-lite"/>
    </source>
</evidence>
<feature type="compositionally biased region" description="Basic and acidic residues" evidence="11">
    <location>
        <begin position="456"/>
        <end position="477"/>
    </location>
</feature>